<evidence type="ECO:0008006" key="4">
    <source>
        <dbReference type="Google" id="ProtNLM"/>
    </source>
</evidence>
<feature type="compositionally biased region" description="Pro residues" evidence="1">
    <location>
        <begin position="184"/>
        <end position="194"/>
    </location>
</feature>
<evidence type="ECO:0000313" key="2">
    <source>
        <dbReference type="Ensembl" id="ENSNPEP00000020117.1"/>
    </source>
</evidence>
<feature type="region of interest" description="Disordered" evidence="1">
    <location>
        <begin position="55"/>
        <end position="194"/>
    </location>
</feature>
<dbReference type="SUPFAM" id="SSF46689">
    <property type="entry name" value="Homeodomain-like"/>
    <property type="match status" value="1"/>
</dbReference>
<evidence type="ECO:0000313" key="3">
    <source>
        <dbReference type="Proteomes" id="UP000694420"/>
    </source>
</evidence>
<organism evidence="2 3">
    <name type="scientific">Nothoprocta perdicaria</name>
    <name type="common">Chilean tinamou</name>
    <name type="synonym">Crypturus perdicarius</name>
    <dbReference type="NCBI Taxonomy" id="30464"/>
    <lineage>
        <taxon>Eukaryota</taxon>
        <taxon>Metazoa</taxon>
        <taxon>Chordata</taxon>
        <taxon>Craniata</taxon>
        <taxon>Vertebrata</taxon>
        <taxon>Euteleostomi</taxon>
        <taxon>Archelosauria</taxon>
        <taxon>Archosauria</taxon>
        <taxon>Dinosauria</taxon>
        <taxon>Saurischia</taxon>
        <taxon>Theropoda</taxon>
        <taxon>Coelurosauria</taxon>
        <taxon>Aves</taxon>
        <taxon>Palaeognathae</taxon>
        <taxon>Tinamiformes</taxon>
        <taxon>Tinamidae</taxon>
        <taxon>Nothoprocta</taxon>
    </lineage>
</organism>
<dbReference type="GO" id="GO:0071339">
    <property type="term" value="C:MLL1 complex"/>
    <property type="evidence" value="ECO:0007669"/>
    <property type="project" value="TreeGrafter"/>
</dbReference>
<dbReference type="PANTHER" id="PTHR21397:SF2">
    <property type="entry name" value="CHROMATIN COMPLEXES SUBUNIT BAP18"/>
    <property type="match status" value="1"/>
</dbReference>
<dbReference type="PANTHER" id="PTHR21397">
    <property type="entry name" value="CHROMATIN COMPLEXES SUBUNIT BAP18-RELATED"/>
    <property type="match status" value="1"/>
</dbReference>
<accession>A0A8C7A4J3</accession>
<dbReference type="AlphaFoldDB" id="A0A8C7A4J3"/>
<sequence>MQLHPVADSSPAGAKWTETELELLGAAVQRFCEDLQRISALIKDRTVAQLKATAKRKAYEDSGVALPPDCSPKKGGRKGPGGPPAPGGALPDPPGKKQKVSGEWDMGGGGLVPPPRQVLKEPTWGTGTPQFHHWGPQCPLGPPPAALSSLTPQFHHWGPQCPLAPPSCPLLPDTPISSLGSPVSPGPPQLPSPP</sequence>
<reference evidence="2" key="2">
    <citation type="submission" date="2025-09" db="UniProtKB">
        <authorList>
            <consortium name="Ensembl"/>
        </authorList>
    </citation>
    <scope>IDENTIFICATION</scope>
</reference>
<dbReference type="Ensembl" id="ENSNPET00000020627.1">
    <property type="protein sequence ID" value="ENSNPEP00000020117.1"/>
    <property type="gene ID" value="ENSNPEG00000014959.1"/>
</dbReference>
<reference evidence="2" key="1">
    <citation type="submission" date="2025-08" db="UniProtKB">
        <authorList>
            <consortium name="Ensembl"/>
        </authorList>
    </citation>
    <scope>IDENTIFICATION</scope>
</reference>
<dbReference type="InterPro" id="IPR009057">
    <property type="entry name" value="Homeodomain-like_sf"/>
</dbReference>
<proteinExistence type="predicted"/>
<dbReference type="Proteomes" id="UP000694420">
    <property type="component" value="Unplaced"/>
</dbReference>
<evidence type="ECO:0000256" key="1">
    <source>
        <dbReference type="SAM" id="MobiDB-lite"/>
    </source>
</evidence>
<protein>
    <recommendedName>
        <fullName evidence="4">Chromatin complexes subunit BAP18</fullName>
    </recommendedName>
</protein>
<dbReference type="GO" id="GO:0016589">
    <property type="term" value="C:NURF complex"/>
    <property type="evidence" value="ECO:0007669"/>
    <property type="project" value="TreeGrafter"/>
</dbReference>
<keyword evidence="3" id="KW-1185">Reference proteome</keyword>
<name>A0A8C7A4J3_NOTPE</name>